<feature type="compositionally biased region" description="Gly residues" evidence="2">
    <location>
        <begin position="173"/>
        <end position="182"/>
    </location>
</feature>
<reference evidence="3 4" key="1">
    <citation type="journal article" date="2021" name="Nat. Commun.">
        <title>Genetic determinants of endophytism in the Arabidopsis root mycobiome.</title>
        <authorList>
            <person name="Mesny F."/>
            <person name="Miyauchi S."/>
            <person name="Thiergart T."/>
            <person name="Pickel B."/>
            <person name="Atanasova L."/>
            <person name="Karlsson M."/>
            <person name="Huettel B."/>
            <person name="Barry K.W."/>
            <person name="Haridas S."/>
            <person name="Chen C."/>
            <person name="Bauer D."/>
            <person name="Andreopoulos W."/>
            <person name="Pangilinan J."/>
            <person name="LaButti K."/>
            <person name="Riley R."/>
            <person name="Lipzen A."/>
            <person name="Clum A."/>
            <person name="Drula E."/>
            <person name="Henrissat B."/>
            <person name="Kohler A."/>
            <person name="Grigoriev I.V."/>
            <person name="Martin F.M."/>
            <person name="Hacquard S."/>
        </authorList>
    </citation>
    <scope>NUCLEOTIDE SEQUENCE [LARGE SCALE GENOMIC DNA]</scope>
    <source>
        <strain evidence="3 4">MPI-CAGE-CH-0241</strain>
    </source>
</reference>
<keyword evidence="4" id="KW-1185">Reference proteome</keyword>
<dbReference type="AlphaFoldDB" id="A0A9P8W8B2"/>
<evidence type="ECO:0000313" key="4">
    <source>
        <dbReference type="Proteomes" id="UP000777438"/>
    </source>
</evidence>
<keyword evidence="1" id="KW-0175">Coiled coil</keyword>
<feature type="compositionally biased region" description="Gly residues" evidence="2">
    <location>
        <begin position="221"/>
        <end position="238"/>
    </location>
</feature>
<evidence type="ECO:0008006" key="5">
    <source>
        <dbReference type="Google" id="ProtNLM"/>
    </source>
</evidence>
<protein>
    <recommendedName>
        <fullName evidence="5">BRCT domain-containing protein</fullName>
    </recommendedName>
</protein>
<comment type="caution">
    <text evidence="3">The sequence shown here is derived from an EMBL/GenBank/DDBJ whole genome shotgun (WGS) entry which is preliminary data.</text>
</comment>
<feature type="compositionally biased region" description="Basic and acidic residues" evidence="2">
    <location>
        <begin position="114"/>
        <end position="132"/>
    </location>
</feature>
<organism evidence="3 4">
    <name type="scientific">Thelonectria olida</name>
    <dbReference type="NCBI Taxonomy" id="1576542"/>
    <lineage>
        <taxon>Eukaryota</taxon>
        <taxon>Fungi</taxon>
        <taxon>Dikarya</taxon>
        <taxon>Ascomycota</taxon>
        <taxon>Pezizomycotina</taxon>
        <taxon>Sordariomycetes</taxon>
        <taxon>Hypocreomycetidae</taxon>
        <taxon>Hypocreales</taxon>
        <taxon>Nectriaceae</taxon>
        <taxon>Thelonectria</taxon>
    </lineage>
</organism>
<feature type="compositionally biased region" description="Basic and acidic residues" evidence="2">
    <location>
        <begin position="202"/>
        <end position="220"/>
    </location>
</feature>
<feature type="compositionally biased region" description="Basic and acidic residues" evidence="2">
    <location>
        <begin position="95"/>
        <end position="108"/>
    </location>
</feature>
<dbReference type="EMBL" id="JAGPYM010000010">
    <property type="protein sequence ID" value="KAH6889949.1"/>
    <property type="molecule type" value="Genomic_DNA"/>
</dbReference>
<feature type="region of interest" description="Disordered" evidence="2">
    <location>
        <begin position="95"/>
        <end position="264"/>
    </location>
</feature>
<accession>A0A9P8W8B2</accession>
<name>A0A9P8W8B2_9HYPO</name>
<feature type="compositionally biased region" description="Gly residues" evidence="2">
    <location>
        <begin position="149"/>
        <end position="158"/>
    </location>
</feature>
<evidence type="ECO:0000256" key="2">
    <source>
        <dbReference type="SAM" id="MobiDB-lite"/>
    </source>
</evidence>
<evidence type="ECO:0000313" key="3">
    <source>
        <dbReference type="EMBL" id="KAH6889949.1"/>
    </source>
</evidence>
<feature type="compositionally biased region" description="Basic and acidic residues" evidence="2">
    <location>
        <begin position="183"/>
        <end position="196"/>
    </location>
</feature>
<feature type="compositionally biased region" description="Gly residues" evidence="2">
    <location>
        <begin position="245"/>
        <end position="254"/>
    </location>
</feature>
<feature type="compositionally biased region" description="Basic and acidic residues" evidence="2">
    <location>
        <begin position="255"/>
        <end position="264"/>
    </location>
</feature>
<sequence>MASNNIYFIAGKFSRPFNNKDEIQSWLDHDFKMQFTMDQDAMTHLIVADQSWTQKTSKPKVIKFARENNRVIIKEAWLRQMREEDAWVELSDEHYHSKGDNNGVKEGENNGVKEGGDNGVKEGENNGVKEGENNGGNKGGDNGVKEGENNGGNKGGDNGVKEGENNGVKEGENNGGNKGGDNGVKEGENNGVKEGENNGVKEGGDNGVKEGENNGVKEGENNGGNKGGDNGGNKGGDNGVKEGENNGGNKGGDNGVKEGDNKTAAADRTRAHYDKMVSSFHNAKKVRATIDKTLKGSHNIFALPKMISDSTTELEELRKTMKEELCKIDEVVKEVQAVADSSPKSKKEVMEVEYHQASGLQMLKDIDQLETIDLTGPATTSRSGGFASVMEANNSMHPMLKKILEEDPTRAITIPKEKRPENEAAQGWIIAMVDHDLICGEPWGIDESPPIRTFGLLASRYPAERDQFLRAGGKVVPTWSPFGLDINDIELVSVTPIIINDRVSRKPWLMRQISTGQLFKLTTTSAEVLFRKDGADNLCHMVLTATGMSGIIPKRVASRAQSKAVQQLAGQWAPDSLLGNM</sequence>
<dbReference type="Proteomes" id="UP000777438">
    <property type="component" value="Unassembled WGS sequence"/>
</dbReference>
<feature type="compositionally biased region" description="Gly residues" evidence="2">
    <location>
        <begin position="133"/>
        <end position="142"/>
    </location>
</feature>
<feature type="coiled-coil region" evidence="1">
    <location>
        <begin position="307"/>
        <end position="334"/>
    </location>
</feature>
<evidence type="ECO:0000256" key="1">
    <source>
        <dbReference type="SAM" id="Coils"/>
    </source>
</evidence>
<gene>
    <name evidence="3" type="ORF">B0T10DRAFT_561510</name>
</gene>
<proteinExistence type="predicted"/>
<feature type="compositionally biased region" description="Basic and acidic residues" evidence="2">
    <location>
        <begin position="159"/>
        <end position="172"/>
    </location>
</feature>